<dbReference type="InterPro" id="IPR050904">
    <property type="entry name" value="Adhesion/Biosynth-related"/>
</dbReference>
<dbReference type="PANTHER" id="PTHR10900:SF77">
    <property type="entry name" value="FI19380P1"/>
    <property type="match status" value="1"/>
</dbReference>
<reference evidence="5" key="1">
    <citation type="submission" date="2016-03" db="EMBL/GenBank/DDBJ databases">
        <authorList>
            <person name="Ploux O."/>
        </authorList>
    </citation>
    <scope>NUCLEOTIDE SEQUENCE [LARGE SCALE GENOMIC DNA]</scope>
    <source>
        <strain evidence="5">UK7</strain>
    </source>
</reference>
<evidence type="ECO:0000256" key="2">
    <source>
        <dbReference type="SAM" id="SignalP"/>
    </source>
</evidence>
<feature type="domain" description="FAS1" evidence="3">
    <location>
        <begin position="171"/>
        <end position="300"/>
    </location>
</feature>
<evidence type="ECO:0000256" key="1">
    <source>
        <dbReference type="SAM" id="MobiDB-lite"/>
    </source>
</evidence>
<evidence type="ECO:0000313" key="5">
    <source>
        <dbReference type="Proteomes" id="UP000178129"/>
    </source>
</evidence>
<feature type="chain" id="PRO_5009447200" evidence="2">
    <location>
        <begin position="19"/>
        <end position="376"/>
    </location>
</feature>
<dbReference type="PROSITE" id="PS50213">
    <property type="entry name" value="FAS1"/>
    <property type="match status" value="2"/>
</dbReference>
<proteinExistence type="predicted"/>
<dbReference type="InterPro" id="IPR036378">
    <property type="entry name" value="FAS1_dom_sf"/>
</dbReference>
<feature type="compositionally biased region" description="Low complexity" evidence="1">
    <location>
        <begin position="335"/>
        <end position="349"/>
    </location>
</feature>
<feature type="signal peptide" evidence="2">
    <location>
        <begin position="1"/>
        <end position="18"/>
    </location>
</feature>
<dbReference type="PANTHER" id="PTHR10900">
    <property type="entry name" value="PERIOSTIN-RELATED"/>
    <property type="match status" value="1"/>
</dbReference>
<dbReference type="Pfam" id="PF02469">
    <property type="entry name" value="Fasciclin"/>
    <property type="match status" value="2"/>
</dbReference>
<keyword evidence="2" id="KW-0732">Signal</keyword>
<gene>
    <name evidence="4" type="ORF">RCO7_03229</name>
</gene>
<accession>A0A1E1LI04</accession>
<dbReference type="InParanoid" id="A0A1E1LI04"/>
<dbReference type="EMBL" id="FJUW01000053">
    <property type="protein sequence ID" value="CZT10115.1"/>
    <property type="molecule type" value="Genomic_DNA"/>
</dbReference>
<name>A0A1E1LI04_9HELO</name>
<dbReference type="Proteomes" id="UP000178129">
    <property type="component" value="Unassembled WGS sequence"/>
</dbReference>
<feature type="region of interest" description="Disordered" evidence="1">
    <location>
        <begin position="331"/>
        <end position="350"/>
    </location>
</feature>
<dbReference type="InterPro" id="IPR000782">
    <property type="entry name" value="FAS1_domain"/>
</dbReference>
<comment type="caution">
    <text evidence="4">The sequence shown here is derived from an EMBL/GenBank/DDBJ whole genome shotgun (WGS) entry which is preliminary data.</text>
</comment>
<organism evidence="4 5">
    <name type="scientific">Rhynchosporium graminicola</name>
    <dbReference type="NCBI Taxonomy" id="2792576"/>
    <lineage>
        <taxon>Eukaryota</taxon>
        <taxon>Fungi</taxon>
        <taxon>Dikarya</taxon>
        <taxon>Ascomycota</taxon>
        <taxon>Pezizomycotina</taxon>
        <taxon>Leotiomycetes</taxon>
        <taxon>Helotiales</taxon>
        <taxon>Ploettnerulaceae</taxon>
        <taxon>Rhynchosporium</taxon>
    </lineage>
</organism>
<feature type="domain" description="FAS1" evidence="3">
    <location>
        <begin position="22"/>
        <end position="169"/>
    </location>
</feature>
<protein>
    <submittedName>
        <fullName evidence="4">Related to TGF beta induced protein ig-h3</fullName>
    </submittedName>
</protein>
<dbReference type="GO" id="GO:0000329">
    <property type="term" value="C:fungal-type vacuole membrane"/>
    <property type="evidence" value="ECO:0007669"/>
    <property type="project" value="TreeGrafter"/>
</dbReference>
<dbReference type="SUPFAM" id="SSF82153">
    <property type="entry name" value="FAS1 domain"/>
    <property type="match status" value="2"/>
</dbReference>
<dbReference type="AlphaFoldDB" id="A0A1E1LI04"/>
<dbReference type="STRING" id="914237.A0A1E1LI04"/>
<dbReference type="Gene3D" id="2.30.180.10">
    <property type="entry name" value="FAS1 domain"/>
    <property type="match status" value="2"/>
</dbReference>
<evidence type="ECO:0000259" key="3">
    <source>
        <dbReference type="PROSITE" id="PS50213"/>
    </source>
</evidence>
<keyword evidence="5" id="KW-1185">Reference proteome</keyword>
<dbReference type="SMART" id="SM00554">
    <property type="entry name" value="FAS1"/>
    <property type="match status" value="2"/>
</dbReference>
<evidence type="ECO:0000313" key="4">
    <source>
        <dbReference type="EMBL" id="CZT10115.1"/>
    </source>
</evidence>
<dbReference type="FunFam" id="2.30.180.10:FF:000032">
    <property type="entry name" value="Fasciclin domain-containing protein, putative"/>
    <property type="match status" value="1"/>
</dbReference>
<sequence length="376" mass="38880">MYFSSLICASALAASAAAQMQMSLMDLLMTNNKTLGTLTGLLEAHPSLMSGLTSAQNITILAPSNDAFSTYLNTPNGKLASSNPGQLTALLQYHVLMGTYMSSSLNTSIYAKSMLTNATYANVTGGQVVKLSKTGDAVLALSGNREMSKSTTKDVAFQGGVVHVLDKVLTMPMMPSHSALDSNLTALAGALTASSLIAPLDAMKDLTIFAPSNAAFDRIGSALPMLAKDKSMLMNVLEYHVVNGTIGYAGTLGNMTLTAAQGGKIKVEVVNKKVFVNSAQVIISDVIIANGVVHVIDNVLNPANPGATPNPTATTQTVAFTGVTMGPNPFTSGITPTATAPSASTSTAAADRDEGAMSSVAYSVLLLSLVFLRDIM</sequence>
<dbReference type="GO" id="GO:0016236">
    <property type="term" value="P:macroautophagy"/>
    <property type="evidence" value="ECO:0007669"/>
    <property type="project" value="TreeGrafter"/>
</dbReference>